<reference evidence="1" key="1">
    <citation type="journal article" date="2013" name="Environ. Microbiol.">
        <title>Microbiota from the distal guts of lean and obese adolescents exhibit partial functional redundancy besides clear differences in community structure.</title>
        <authorList>
            <person name="Ferrer M."/>
            <person name="Ruiz A."/>
            <person name="Lanza F."/>
            <person name="Haange S.B."/>
            <person name="Oberbach A."/>
            <person name="Till H."/>
            <person name="Bargiela R."/>
            <person name="Campoy C."/>
            <person name="Segura M.T."/>
            <person name="Richter M."/>
            <person name="von Bergen M."/>
            <person name="Seifert J."/>
            <person name="Suarez A."/>
        </authorList>
    </citation>
    <scope>NUCLEOTIDE SEQUENCE</scope>
</reference>
<feature type="non-terminal residue" evidence="1">
    <location>
        <position position="1"/>
    </location>
</feature>
<dbReference type="AlphaFoldDB" id="K1S8H9"/>
<evidence type="ECO:0000313" key="1">
    <source>
        <dbReference type="EMBL" id="EKC53773.1"/>
    </source>
</evidence>
<comment type="caution">
    <text evidence="1">The sequence shown here is derived from an EMBL/GenBank/DDBJ whole genome shotgun (WGS) entry which is preliminary data.</text>
</comment>
<name>K1S8H9_9ZZZZ</name>
<protein>
    <submittedName>
        <fullName evidence="1">Uncharacterized protein</fullName>
    </submittedName>
</protein>
<dbReference type="EMBL" id="AJWY01011069">
    <property type="protein sequence ID" value="EKC53773.1"/>
    <property type="molecule type" value="Genomic_DNA"/>
</dbReference>
<gene>
    <name evidence="1" type="ORF">LEA_16198</name>
</gene>
<organism evidence="1">
    <name type="scientific">human gut metagenome</name>
    <dbReference type="NCBI Taxonomy" id="408170"/>
    <lineage>
        <taxon>unclassified sequences</taxon>
        <taxon>metagenomes</taxon>
        <taxon>organismal metagenomes</taxon>
    </lineage>
</organism>
<proteinExistence type="predicted"/>
<accession>K1S8H9</accession>
<sequence length="50" mass="5697">KDGNFYWCDCGNVSESDLDDYAGTLICASGFRWRSIENHMGDKAFYHSDV</sequence>